<evidence type="ECO:0000256" key="7">
    <source>
        <dbReference type="RuleBase" id="RU361156"/>
    </source>
</evidence>
<dbReference type="PANTHER" id="PTHR11802:SF113">
    <property type="entry name" value="SERINE CARBOXYPEPTIDASE CTSA-4.1"/>
    <property type="match status" value="1"/>
</dbReference>
<evidence type="ECO:0000256" key="1">
    <source>
        <dbReference type="ARBA" id="ARBA00009431"/>
    </source>
</evidence>
<comment type="caution">
    <text evidence="8">The sequence shown here is derived from an EMBL/GenBank/DDBJ whole genome shotgun (WGS) entry which is preliminary data.</text>
</comment>
<protein>
    <recommendedName>
        <fullName evidence="7">Carboxypeptidase</fullName>
        <ecNumber evidence="7">3.4.16.-</ecNumber>
    </recommendedName>
</protein>
<accession>A0ABP0P6X3</accession>
<gene>
    <name evidence="8" type="ORF">SCF082_LOCUS35444</name>
</gene>
<dbReference type="EMBL" id="CAXAMM010033728">
    <property type="protein sequence ID" value="CAK9071801.1"/>
    <property type="molecule type" value="Genomic_DNA"/>
</dbReference>
<evidence type="ECO:0000256" key="3">
    <source>
        <dbReference type="ARBA" id="ARBA00022670"/>
    </source>
</evidence>
<dbReference type="Proteomes" id="UP001642464">
    <property type="component" value="Unassembled WGS sequence"/>
</dbReference>
<keyword evidence="2 7" id="KW-0121">Carboxypeptidase</keyword>
<dbReference type="Gene3D" id="3.40.50.1820">
    <property type="entry name" value="alpha/beta hydrolase"/>
    <property type="match status" value="2"/>
</dbReference>
<keyword evidence="6" id="KW-0325">Glycoprotein</keyword>
<dbReference type="EC" id="3.4.16.-" evidence="7"/>
<sequence length="93" mass="10835">MISEDAYYFLQEFFKEHPEYSENPLNIVGESYGGHYAPAVAHKENDYNEEMISEDAYYFLQEFFKEHPEYSENPLNIVGESYGGHYAPAVAHK</sequence>
<dbReference type="GO" id="GO:0004180">
    <property type="term" value="F:carboxypeptidase activity"/>
    <property type="evidence" value="ECO:0007669"/>
    <property type="project" value="UniProtKB-KW"/>
</dbReference>
<dbReference type="PANTHER" id="PTHR11802">
    <property type="entry name" value="SERINE PROTEASE FAMILY S10 SERINE CARBOXYPEPTIDASE"/>
    <property type="match status" value="1"/>
</dbReference>
<dbReference type="Pfam" id="PF00450">
    <property type="entry name" value="Peptidase_S10"/>
    <property type="match status" value="1"/>
</dbReference>
<dbReference type="PROSITE" id="PS00131">
    <property type="entry name" value="CARBOXYPEPT_SER_SER"/>
    <property type="match status" value="2"/>
</dbReference>
<dbReference type="InterPro" id="IPR001563">
    <property type="entry name" value="Peptidase_S10"/>
</dbReference>
<evidence type="ECO:0000256" key="2">
    <source>
        <dbReference type="ARBA" id="ARBA00022645"/>
    </source>
</evidence>
<evidence type="ECO:0000313" key="9">
    <source>
        <dbReference type="Proteomes" id="UP001642464"/>
    </source>
</evidence>
<evidence type="ECO:0000313" key="8">
    <source>
        <dbReference type="EMBL" id="CAK9071801.1"/>
    </source>
</evidence>
<keyword evidence="3 7" id="KW-0645">Protease</keyword>
<organism evidence="8 9">
    <name type="scientific">Durusdinium trenchii</name>
    <dbReference type="NCBI Taxonomy" id="1381693"/>
    <lineage>
        <taxon>Eukaryota</taxon>
        <taxon>Sar</taxon>
        <taxon>Alveolata</taxon>
        <taxon>Dinophyceae</taxon>
        <taxon>Suessiales</taxon>
        <taxon>Symbiodiniaceae</taxon>
        <taxon>Durusdinium</taxon>
    </lineage>
</organism>
<reference evidence="8 9" key="1">
    <citation type="submission" date="2024-02" db="EMBL/GenBank/DDBJ databases">
        <authorList>
            <person name="Chen Y."/>
            <person name="Shah S."/>
            <person name="Dougan E. K."/>
            <person name="Thang M."/>
            <person name="Chan C."/>
        </authorList>
    </citation>
    <scope>NUCLEOTIDE SEQUENCE [LARGE SCALE GENOMIC DNA]</scope>
</reference>
<dbReference type="InterPro" id="IPR029058">
    <property type="entry name" value="AB_hydrolase_fold"/>
</dbReference>
<dbReference type="SUPFAM" id="SSF53474">
    <property type="entry name" value="alpha/beta-Hydrolases"/>
    <property type="match status" value="2"/>
</dbReference>
<keyword evidence="9" id="KW-1185">Reference proteome</keyword>
<proteinExistence type="inferred from homology"/>
<dbReference type="InterPro" id="IPR018202">
    <property type="entry name" value="Ser_caboxypep_ser_AS"/>
</dbReference>
<evidence type="ECO:0000256" key="4">
    <source>
        <dbReference type="ARBA" id="ARBA00022729"/>
    </source>
</evidence>
<comment type="similarity">
    <text evidence="1 7">Belongs to the peptidase S10 family.</text>
</comment>
<keyword evidence="4" id="KW-0732">Signal</keyword>
<evidence type="ECO:0000256" key="6">
    <source>
        <dbReference type="ARBA" id="ARBA00023180"/>
    </source>
</evidence>
<name>A0ABP0P6X3_9DINO</name>
<evidence type="ECO:0000256" key="5">
    <source>
        <dbReference type="ARBA" id="ARBA00022801"/>
    </source>
</evidence>
<keyword evidence="5 7" id="KW-0378">Hydrolase</keyword>
<feature type="non-terminal residue" evidence="8">
    <location>
        <position position="93"/>
    </location>
</feature>